<feature type="non-terminal residue" evidence="7">
    <location>
        <position position="193"/>
    </location>
</feature>
<evidence type="ECO:0000256" key="5">
    <source>
        <dbReference type="ARBA" id="ARBA00022840"/>
    </source>
</evidence>
<dbReference type="CDD" id="cd05123">
    <property type="entry name" value="STKc_AGC"/>
    <property type="match status" value="1"/>
</dbReference>
<keyword evidence="4 7" id="KW-0418">Kinase</keyword>
<evidence type="ECO:0000256" key="4">
    <source>
        <dbReference type="ARBA" id="ARBA00022777"/>
    </source>
</evidence>
<dbReference type="GO" id="GO:0004674">
    <property type="term" value="F:protein serine/threonine kinase activity"/>
    <property type="evidence" value="ECO:0007669"/>
    <property type="project" value="UniProtKB-KW"/>
</dbReference>
<dbReference type="PANTHER" id="PTHR24351">
    <property type="entry name" value="RIBOSOMAL PROTEIN S6 KINASE"/>
    <property type="match status" value="1"/>
</dbReference>
<gene>
    <name evidence="7" type="primary">Akt2</name>
    <name evidence="7" type="ORF">LOXCUR_R03316</name>
</gene>
<evidence type="ECO:0000313" key="7">
    <source>
        <dbReference type="EMBL" id="NWY89563.1"/>
    </source>
</evidence>
<keyword evidence="3" id="KW-0547">Nucleotide-binding</keyword>
<keyword evidence="2" id="KW-0808">Transferase</keyword>
<evidence type="ECO:0000259" key="6">
    <source>
        <dbReference type="PROSITE" id="PS50011"/>
    </source>
</evidence>
<dbReference type="EMBL" id="VZSM01000106">
    <property type="protein sequence ID" value="NWY89563.1"/>
    <property type="molecule type" value="Genomic_DNA"/>
</dbReference>
<evidence type="ECO:0000256" key="1">
    <source>
        <dbReference type="ARBA" id="ARBA00022527"/>
    </source>
</evidence>
<accession>A0A7K7I6H6</accession>
<dbReference type="InterPro" id="IPR011009">
    <property type="entry name" value="Kinase-like_dom_sf"/>
</dbReference>
<dbReference type="SUPFAM" id="SSF56112">
    <property type="entry name" value="Protein kinase-like (PK-like)"/>
    <property type="match status" value="1"/>
</dbReference>
<evidence type="ECO:0000256" key="2">
    <source>
        <dbReference type="ARBA" id="ARBA00022679"/>
    </source>
</evidence>
<evidence type="ECO:0000256" key="3">
    <source>
        <dbReference type="ARBA" id="ARBA00022741"/>
    </source>
</evidence>
<keyword evidence="1" id="KW-0723">Serine/threonine-protein kinase</keyword>
<dbReference type="PROSITE" id="PS50011">
    <property type="entry name" value="PROTEIN_KINASE_DOM"/>
    <property type="match status" value="1"/>
</dbReference>
<dbReference type="InterPro" id="IPR045270">
    <property type="entry name" value="STKc_AGC"/>
</dbReference>
<comment type="caution">
    <text evidence="7">The sequence shown here is derived from an EMBL/GenBank/DDBJ whole genome shotgun (WGS) entry which is preliminary data.</text>
</comment>
<dbReference type="Proteomes" id="UP000564784">
    <property type="component" value="Unassembled WGS sequence"/>
</dbReference>
<proteinExistence type="predicted"/>
<organism evidence="7 8">
    <name type="scientific">Loxia curvirostra</name>
    <name type="common">Red crossbill</name>
    <dbReference type="NCBI Taxonomy" id="64802"/>
    <lineage>
        <taxon>Eukaryota</taxon>
        <taxon>Metazoa</taxon>
        <taxon>Chordata</taxon>
        <taxon>Craniata</taxon>
        <taxon>Vertebrata</taxon>
        <taxon>Euteleostomi</taxon>
        <taxon>Archelosauria</taxon>
        <taxon>Archosauria</taxon>
        <taxon>Dinosauria</taxon>
        <taxon>Saurischia</taxon>
        <taxon>Theropoda</taxon>
        <taxon>Coelurosauria</taxon>
        <taxon>Aves</taxon>
        <taxon>Neognathae</taxon>
        <taxon>Neoaves</taxon>
        <taxon>Telluraves</taxon>
        <taxon>Australaves</taxon>
        <taxon>Passeriformes</taxon>
        <taxon>Passeroidea</taxon>
        <taxon>Fringillidae</taxon>
        <taxon>Carduelinae</taxon>
        <taxon>Loxia</taxon>
    </lineage>
</organism>
<dbReference type="Pfam" id="PF00069">
    <property type="entry name" value="Pkinase"/>
    <property type="match status" value="2"/>
</dbReference>
<dbReference type="Gene3D" id="1.10.510.10">
    <property type="entry name" value="Transferase(Phosphotransferase) domain 1"/>
    <property type="match status" value="2"/>
</dbReference>
<evidence type="ECO:0000313" key="8">
    <source>
        <dbReference type="Proteomes" id="UP000564784"/>
    </source>
</evidence>
<dbReference type="Gene3D" id="3.30.200.20">
    <property type="entry name" value="Phosphorylase Kinase, domain 1"/>
    <property type="match status" value="1"/>
</dbReference>
<keyword evidence="5" id="KW-0067">ATP-binding</keyword>
<feature type="domain" description="Protein kinase" evidence="6">
    <location>
        <begin position="1"/>
        <end position="193"/>
    </location>
</feature>
<name>A0A7K7I6H6_LOXCU</name>
<dbReference type="GO" id="GO:0005524">
    <property type="term" value="F:ATP binding"/>
    <property type="evidence" value="ECO:0007669"/>
    <property type="project" value="UniProtKB-KW"/>
</dbReference>
<dbReference type="OrthoDB" id="6764942at2759"/>
<sequence length="193" mass="22269">MKILRKDNIATKSQLEHTQIERNVLKNVVHPFIVKLYYAFQTSTKLYFILEYCPGGELFFHLSKFKEFSEEIVKFYAALKPENILLDEQGHIRLTDFGLSKDGIKDNFSATSLCGTPEYLAPEIISQTGHGKAVDWWSLGIMIFEMLTGSLPFNSSNRKVLFDRITYTELHYPKKISPIAADLLKKLFEKNPR</sequence>
<keyword evidence="8" id="KW-1185">Reference proteome</keyword>
<dbReference type="InterPro" id="IPR000719">
    <property type="entry name" value="Prot_kinase_dom"/>
</dbReference>
<protein>
    <submittedName>
        <fullName evidence="7">AKT2 kinase</fullName>
    </submittedName>
</protein>
<feature type="non-terminal residue" evidence="7">
    <location>
        <position position="1"/>
    </location>
</feature>
<reference evidence="7 8" key="1">
    <citation type="submission" date="2019-09" db="EMBL/GenBank/DDBJ databases">
        <title>Bird 10,000 Genomes (B10K) Project - Family phase.</title>
        <authorList>
            <person name="Zhang G."/>
        </authorList>
    </citation>
    <scope>NUCLEOTIDE SEQUENCE [LARGE SCALE GENOMIC DNA]</scope>
    <source>
        <strain evidence="7">OUT-0011</strain>
        <tissue evidence="7">Muscle</tissue>
    </source>
</reference>
<dbReference type="AlphaFoldDB" id="A0A7K7I6H6"/>